<comment type="caution">
    <text evidence="1">The sequence shown here is derived from an EMBL/GenBank/DDBJ whole genome shotgun (WGS) entry which is preliminary data.</text>
</comment>
<keyword evidence="2" id="KW-1185">Reference proteome</keyword>
<accession>A0ACB8FQP7</accession>
<evidence type="ECO:0000313" key="2">
    <source>
        <dbReference type="Proteomes" id="UP000827872"/>
    </source>
</evidence>
<evidence type="ECO:0000313" key="1">
    <source>
        <dbReference type="EMBL" id="KAH8007888.1"/>
    </source>
</evidence>
<organism evidence="1 2">
    <name type="scientific">Sphaerodactylus townsendi</name>
    <dbReference type="NCBI Taxonomy" id="933632"/>
    <lineage>
        <taxon>Eukaryota</taxon>
        <taxon>Metazoa</taxon>
        <taxon>Chordata</taxon>
        <taxon>Craniata</taxon>
        <taxon>Vertebrata</taxon>
        <taxon>Euteleostomi</taxon>
        <taxon>Lepidosauria</taxon>
        <taxon>Squamata</taxon>
        <taxon>Bifurcata</taxon>
        <taxon>Gekkota</taxon>
        <taxon>Sphaerodactylidae</taxon>
        <taxon>Sphaerodactylus</taxon>
    </lineage>
</organism>
<protein>
    <submittedName>
        <fullName evidence="1">Uncharacterized protein</fullName>
    </submittedName>
</protein>
<reference evidence="1" key="1">
    <citation type="submission" date="2021-08" db="EMBL/GenBank/DDBJ databases">
        <title>The first chromosome-level gecko genome reveals the dynamic sex chromosomes of Neotropical dwarf geckos (Sphaerodactylidae: Sphaerodactylus).</title>
        <authorList>
            <person name="Pinto B.J."/>
            <person name="Keating S.E."/>
            <person name="Gamble T."/>
        </authorList>
    </citation>
    <scope>NUCLEOTIDE SEQUENCE</scope>
    <source>
        <strain evidence="1">TG3544</strain>
    </source>
</reference>
<proteinExistence type="predicted"/>
<dbReference type="EMBL" id="CM037619">
    <property type="protein sequence ID" value="KAH8007888.1"/>
    <property type="molecule type" value="Genomic_DNA"/>
</dbReference>
<name>A0ACB8FQP7_9SAUR</name>
<dbReference type="Proteomes" id="UP000827872">
    <property type="component" value="Linkage Group LG06"/>
</dbReference>
<sequence length="77" mass="8964">MISWLEGIGAEELEEKIWKLQESSSEAMEKLTVLEAEVQLIGQELRVEKLLWNTCYLDLLREHKIYLCSRSEGHGET</sequence>
<gene>
    <name evidence="1" type="ORF">K3G42_026417</name>
</gene>